<dbReference type="PANTHER" id="PTHR30474:SF3">
    <property type="entry name" value="PEPTIDOGLYCAN GLYCOSYLTRANSFERASE RODA"/>
    <property type="match status" value="1"/>
</dbReference>
<feature type="transmembrane region" description="Helical" evidence="6">
    <location>
        <begin position="72"/>
        <end position="89"/>
    </location>
</feature>
<evidence type="ECO:0000256" key="1">
    <source>
        <dbReference type="ARBA" id="ARBA00004141"/>
    </source>
</evidence>
<evidence type="ECO:0000256" key="6">
    <source>
        <dbReference type="SAM" id="Phobius"/>
    </source>
</evidence>
<keyword evidence="8" id="KW-1185">Reference proteome</keyword>
<keyword evidence="4 6" id="KW-1133">Transmembrane helix</keyword>
<evidence type="ECO:0000256" key="5">
    <source>
        <dbReference type="ARBA" id="ARBA00023136"/>
    </source>
</evidence>
<feature type="transmembrane region" description="Helical" evidence="6">
    <location>
        <begin position="135"/>
        <end position="155"/>
    </location>
</feature>
<dbReference type="PANTHER" id="PTHR30474">
    <property type="entry name" value="CELL CYCLE PROTEIN"/>
    <property type="match status" value="1"/>
</dbReference>
<dbReference type="Proteomes" id="UP000269019">
    <property type="component" value="Chromosome"/>
</dbReference>
<dbReference type="GO" id="GO:0015648">
    <property type="term" value="F:lipid-linked peptidoglycan transporter activity"/>
    <property type="evidence" value="ECO:0007669"/>
    <property type="project" value="TreeGrafter"/>
</dbReference>
<dbReference type="KEGG" id="ccho:CCHOA_00155"/>
<evidence type="ECO:0000256" key="4">
    <source>
        <dbReference type="ARBA" id="ARBA00022989"/>
    </source>
</evidence>
<keyword evidence="5 6" id="KW-0472">Membrane</keyword>
<keyword evidence="2 6" id="KW-0812">Transmembrane</keyword>
<dbReference type="InterPro" id="IPR001182">
    <property type="entry name" value="FtsW/RodA"/>
</dbReference>
<feature type="transmembrane region" description="Helical" evidence="6">
    <location>
        <begin position="109"/>
        <end position="126"/>
    </location>
</feature>
<gene>
    <name evidence="7" type="primary">ftsW1</name>
    <name evidence="7" type="ORF">CCHOA_00155</name>
</gene>
<name>A0A3G6J430_9CORY</name>
<dbReference type="EMBL" id="CP033896">
    <property type="protein sequence ID" value="AZA12463.1"/>
    <property type="molecule type" value="Genomic_DNA"/>
</dbReference>
<accession>A0A3G6J430</accession>
<dbReference type="GO" id="GO:0008360">
    <property type="term" value="P:regulation of cell shape"/>
    <property type="evidence" value="ECO:0007669"/>
    <property type="project" value="UniProtKB-KW"/>
</dbReference>
<evidence type="ECO:0000313" key="7">
    <source>
        <dbReference type="EMBL" id="AZA12463.1"/>
    </source>
</evidence>
<reference evidence="7 8" key="1">
    <citation type="submission" date="2018-11" db="EMBL/GenBank/DDBJ databases">
        <authorList>
            <person name="Kleinhagauer T."/>
            <person name="Glaeser S.P."/>
            <person name="Spergser J."/>
            <person name="Ruckert C."/>
            <person name="Kaempfer P."/>
            <person name="Busse H.-J."/>
        </authorList>
    </citation>
    <scope>NUCLEOTIDE SEQUENCE [LARGE SCALE GENOMIC DNA]</scope>
    <source>
        <strain evidence="7 8">200CH</strain>
    </source>
</reference>
<organism evidence="7 8">
    <name type="scientific">Corynebacterium choanae</name>
    <dbReference type="NCBI Taxonomy" id="1862358"/>
    <lineage>
        <taxon>Bacteria</taxon>
        <taxon>Bacillati</taxon>
        <taxon>Actinomycetota</taxon>
        <taxon>Actinomycetes</taxon>
        <taxon>Mycobacteriales</taxon>
        <taxon>Corynebacteriaceae</taxon>
        <taxon>Corynebacterium</taxon>
    </lineage>
</organism>
<comment type="subcellular location">
    <subcellularLocation>
        <location evidence="1">Membrane</location>
        <topology evidence="1">Multi-pass membrane protein</topology>
    </subcellularLocation>
</comment>
<protein>
    <submittedName>
        <fullName evidence="7">Lipid II flippase FtsW</fullName>
    </submittedName>
</protein>
<dbReference type="GO" id="GO:0051301">
    <property type="term" value="P:cell division"/>
    <property type="evidence" value="ECO:0007669"/>
    <property type="project" value="InterPro"/>
</dbReference>
<sequence precursor="true">MSLLECLRARRTEALLMLAGLVVVALAHAAVAGATTGATFAPETWIPIVIAAVVCVVIHVFIAVTAPTADQVIVPCVLLLNGLGIVMIGRLDYARQQAGSELSLAHNQVKLTIISLVVFGAVLLLVRDHRRLSRYSYLLGAAGLFLLVLPVIWPFGRPEAVEEAKIWISIGSLSVQPGEFAKILLILFFAKLLADKRQLFTIAGTKRFGIIFPRWRDIAQIVAVWFIAMGVMAAENDFGPVLLLFGTVLLMLYMATSRISWIMIGGLLIAIGAPILYLISAKIQTRVANTINPLADFDGAGFQPSQALFAWADGDSPAPV</sequence>
<dbReference type="Pfam" id="PF01098">
    <property type="entry name" value="FTSW_RODA_SPOVE"/>
    <property type="match status" value="1"/>
</dbReference>
<dbReference type="GO" id="GO:0032153">
    <property type="term" value="C:cell division site"/>
    <property type="evidence" value="ECO:0007669"/>
    <property type="project" value="TreeGrafter"/>
</dbReference>
<proteinExistence type="predicted"/>
<feature type="transmembrane region" description="Helical" evidence="6">
    <location>
        <begin position="261"/>
        <end position="279"/>
    </location>
</feature>
<feature type="transmembrane region" description="Helical" evidence="6">
    <location>
        <begin position="175"/>
        <end position="194"/>
    </location>
</feature>
<evidence type="ECO:0000256" key="2">
    <source>
        <dbReference type="ARBA" id="ARBA00022692"/>
    </source>
</evidence>
<evidence type="ECO:0000256" key="3">
    <source>
        <dbReference type="ARBA" id="ARBA00022960"/>
    </source>
</evidence>
<dbReference type="GO" id="GO:0005886">
    <property type="term" value="C:plasma membrane"/>
    <property type="evidence" value="ECO:0007669"/>
    <property type="project" value="TreeGrafter"/>
</dbReference>
<keyword evidence="3" id="KW-0133">Cell shape</keyword>
<evidence type="ECO:0000313" key="8">
    <source>
        <dbReference type="Proteomes" id="UP000269019"/>
    </source>
</evidence>
<feature type="transmembrane region" description="Helical" evidence="6">
    <location>
        <begin position="45"/>
        <end position="65"/>
    </location>
</feature>
<dbReference type="AlphaFoldDB" id="A0A3G6J430"/>